<dbReference type="RefSeq" id="WP_109726502.1">
    <property type="nucleotide sequence ID" value="NZ_QGDI01000006.1"/>
</dbReference>
<dbReference type="PROSITE" id="PS51257">
    <property type="entry name" value="PROKAR_LIPOPROTEIN"/>
    <property type="match status" value="1"/>
</dbReference>
<feature type="compositionally biased region" description="Low complexity" evidence="1">
    <location>
        <begin position="33"/>
        <end position="62"/>
    </location>
</feature>
<reference evidence="2 3" key="1">
    <citation type="submission" date="2018-05" db="EMBL/GenBank/DDBJ databases">
        <title>The Hungate 1000. A catalogue of reference genomes from the rumen microbiome.</title>
        <authorList>
            <person name="Kelly W."/>
        </authorList>
    </citation>
    <scope>NUCLEOTIDE SEQUENCE [LARGE SCALE GENOMIC DNA]</scope>
    <source>
        <strain evidence="2 3">SAb67</strain>
    </source>
</reference>
<accession>A0A315XYF4</accession>
<dbReference type="Proteomes" id="UP000245720">
    <property type="component" value="Unassembled WGS sequence"/>
</dbReference>
<feature type="region of interest" description="Disordered" evidence="1">
    <location>
        <begin position="21"/>
        <end position="74"/>
    </location>
</feature>
<dbReference type="AlphaFoldDB" id="A0A315XYF4"/>
<proteinExistence type="predicted"/>
<name>A0A315XYF4_RUMFL</name>
<gene>
    <name evidence="2" type="ORF">IE37_01732</name>
</gene>
<comment type="caution">
    <text evidence="2">The sequence shown here is derived from an EMBL/GenBank/DDBJ whole genome shotgun (WGS) entry which is preliminary data.</text>
</comment>
<evidence type="ECO:0000313" key="3">
    <source>
        <dbReference type="Proteomes" id="UP000245720"/>
    </source>
</evidence>
<dbReference type="EMBL" id="QGDI01000006">
    <property type="protein sequence ID" value="PWJ12649.1"/>
    <property type="molecule type" value="Genomic_DNA"/>
</dbReference>
<evidence type="ECO:0000256" key="1">
    <source>
        <dbReference type="SAM" id="MobiDB-lite"/>
    </source>
</evidence>
<evidence type="ECO:0008006" key="4">
    <source>
        <dbReference type="Google" id="ProtNLM"/>
    </source>
</evidence>
<organism evidence="2 3">
    <name type="scientific">Ruminococcus flavefaciens</name>
    <dbReference type="NCBI Taxonomy" id="1265"/>
    <lineage>
        <taxon>Bacteria</taxon>
        <taxon>Bacillati</taxon>
        <taxon>Bacillota</taxon>
        <taxon>Clostridia</taxon>
        <taxon>Eubacteriales</taxon>
        <taxon>Oscillospiraceae</taxon>
        <taxon>Ruminococcus</taxon>
    </lineage>
</organism>
<evidence type="ECO:0000313" key="2">
    <source>
        <dbReference type="EMBL" id="PWJ12649.1"/>
    </source>
</evidence>
<sequence length="255" mass="27552">MKRVIALSCLAAVLLAGCGKNESGGSSGKKTETATAAETTAAEATAEATTAEVTTEAETTTEPENSTSAGDRETMYPETYKNMIQDKYDMLADYQTGEIRVSYALYDMDADGVPELVLSYDEEYMGEKIEGNLGMYTCDENGEAQEVGYFGPDPAAWGCTSDAGDLALIYEMDDYIGIHHFVLSDGSVGIDDSVEFDRDENTVTKDVMAEGGCKYLPYVSIVGKGDDIKSSYIDPNTGKTEEKDGFGFEFFGWEA</sequence>
<protein>
    <recommendedName>
        <fullName evidence="4">Lipoprotein</fullName>
    </recommendedName>
</protein>